<reference evidence="1" key="1">
    <citation type="journal article" date="2020" name="Stud. Mycol.">
        <title>101 Dothideomycetes genomes: a test case for predicting lifestyles and emergence of pathogens.</title>
        <authorList>
            <person name="Haridas S."/>
            <person name="Albert R."/>
            <person name="Binder M."/>
            <person name="Bloem J."/>
            <person name="Labutti K."/>
            <person name="Salamov A."/>
            <person name="Andreopoulos B."/>
            <person name="Baker S."/>
            <person name="Barry K."/>
            <person name="Bills G."/>
            <person name="Bluhm B."/>
            <person name="Cannon C."/>
            <person name="Castanera R."/>
            <person name="Culley D."/>
            <person name="Daum C."/>
            <person name="Ezra D."/>
            <person name="Gonzalez J."/>
            <person name="Henrissat B."/>
            <person name="Kuo A."/>
            <person name="Liang C."/>
            <person name="Lipzen A."/>
            <person name="Lutzoni F."/>
            <person name="Magnuson J."/>
            <person name="Mondo S."/>
            <person name="Nolan M."/>
            <person name="Ohm R."/>
            <person name="Pangilinan J."/>
            <person name="Park H.-J."/>
            <person name="Ramirez L."/>
            <person name="Alfaro M."/>
            <person name="Sun H."/>
            <person name="Tritt A."/>
            <person name="Yoshinaga Y."/>
            <person name="Zwiers L.-H."/>
            <person name="Turgeon B."/>
            <person name="Goodwin S."/>
            <person name="Spatafora J."/>
            <person name="Crous P."/>
            <person name="Grigoriev I."/>
        </authorList>
    </citation>
    <scope>NUCLEOTIDE SEQUENCE</scope>
    <source>
        <strain evidence="1">CBS 133067</strain>
    </source>
</reference>
<dbReference type="Proteomes" id="UP000799772">
    <property type="component" value="Unassembled WGS sequence"/>
</dbReference>
<keyword evidence="2" id="KW-1185">Reference proteome</keyword>
<dbReference type="AlphaFoldDB" id="A0A9P4MG32"/>
<gene>
    <name evidence="1" type="ORF">NA57DRAFT_70336</name>
</gene>
<proteinExistence type="predicted"/>
<evidence type="ECO:0000313" key="1">
    <source>
        <dbReference type="EMBL" id="KAF2104124.1"/>
    </source>
</evidence>
<accession>A0A9P4MG32</accession>
<protein>
    <submittedName>
        <fullName evidence="1">Uncharacterized protein</fullName>
    </submittedName>
</protein>
<organism evidence="1 2">
    <name type="scientific">Rhizodiscina lignyota</name>
    <dbReference type="NCBI Taxonomy" id="1504668"/>
    <lineage>
        <taxon>Eukaryota</taxon>
        <taxon>Fungi</taxon>
        <taxon>Dikarya</taxon>
        <taxon>Ascomycota</taxon>
        <taxon>Pezizomycotina</taxon>
        <taxon>Dothideomycetes</taxon>
        <taxon>Pleosporomycetidae</taxon>
        <taxon>Aulographales</taxon>
        <taxon>Rhizodiscinaceae</taxon>
        <taxon>Rhizodiscina</taxon>
    </lineage>
</organism>
<evidence type="ECO:0000313" key="2">
    <source>
        <dbReference type="Proteomes" id="UP000799772"/>
    </source>
</evidence>
<sequence>MSSRPQNKVCKFDMVSKVAGSMRDTYNKRLKRKAPIDEFGWNRRKRSNLQANDSRMDATTETAAFENTEDWTSGVSNLVRDLQTDTDDHPAAFEDVREFRRVDGITEGLDLY</sequence>
<comment type="caution">
    <text evidence="1">The sequence shown here is derived from an EMBL/GenBank/DDBJ whole genome shotgun (WGS) entry which is preliminary data.</text>
</comment>
<dbReference type="EMBL" id="ML978121">
    <property type="protein sequence ID" value="KAF2104124.1"/>
    <property type="molecule type" value="Genomic_DNA"/>
</dbReference>
<name>A0A9P4MG32_9PEZI</name>